<protein>
    <submittedName>
        <fullName evidence="2">Uncharacterized protein</fullName>
    </submittedName>
</protein>
<proteinExistence type="predicted"/>
<organism evidence="2 3">
    <name type="scientific">Staurois parvus</name>
    <dbReference type="NCBI Taxonomy" id="386267"/>
    <lineage>
        <taxon>Eukaryota</taxon>
        <taxon>Metazoa</taxon>
        <taxon>Chordata</taxon>
        <taxon>Craniata</taxon>
        <taxon>Vertebrata</taxon>
        <taxon>Euteleostomi</taxon>
        <taxon>Amphibia</taxon>
        <taxon>Batrachia</taxon>
        <taxon>Anura</taxon>
        <taxon>Neobatrachia</taxon>
        <taxon>Ranoidea</taxon>
        <taxon>Ranidae</taxon>
        <taxon>Staurois</taxon>
    </lineage>
</organism>
<name>A0ABN9CKU3_9NEOB</name>
<sequence>MTLIGPDDHRLPALLSSCQRDSSRGEKEMPITGI</sequence>
<comment type="caution">
    <text evidence="2">The sequence shown here is derived from an EMBL/GenBank/DDBJ whole genome shotgun (WGS) entry which is preliminary data.</text>
</comment>
<keyword evidence="3" id="KW-1185">Reference proteome</keyword>
<feature type="non-terminal residue" evidence="2">
    <location>
        <position position="34"/>
    </location>
</feature>
<dbReference type="Proteomes" id="UP001162483">
    <property type="component" value="Unassembled WGS sequence"/>
</dbReference>
<feature type="compositionally biased region" description="Basic and acidic residues" evidence="1">
    <location>
        <begin position="21"/>
        <end position="34"/>
    </location>
</feature>
<dbReference type="EMBL" id="CATNWA010010870">
    <property type="protein sequence ID" value="CAI9560770.1"/>
    <property type="molecule type" value="Genomic_DNA"/>
</dbReference>
<evidence type="ECO:0000313" key="2">
    <source>
        <dbReference type="EMBL" id="CAI9560770.1"/>
    </source>
</evidence>
<gene>
    <name evidence="2" type="ORF">SPARVUS_LOCUS5337917</name>
</gene>
<evidence type="ECO:0000313" key="3">
    <source>
        <dbReference type="Proteomes" id="UP001162483"/>
    </source>
</evidence>
<reference evidence="2" key="1">
    <citation type="submission" date="2023-05" db="EMBL/GenBank/DDBJ databases">
        <authorList>
            <person name="Stuckert A."/>
        </authorList>
    </citation>
    <scope>NUCLEOTIDE SEQUENCE</scope>
</reference>
<feature type="region of interest" description="Disordered" evidence="1">
    <location>
        <begin position="1"/>
        <end position="34"/>
    </location>
</feature>
<accession>A0ABN9CKU3</accession>
<evidence type="ECO:0000256" key="1">
    <source>
        <dbReference type="SAM" id="MobiDB-lite"/>
    </source>
</evidence>
<feature type="compositionally biased region" description="Basic and acidic residues" evidence="1">
    <location>
        <begin position="1"/>
        <end position="11"/>
    </location>
</feature>